<keyword evidence="11" id="KW-1185">Reference proteome</keyword>
<feature type="domain" description="NADH-quinone oxidoreductase subunit D" evidence="9">
    <location>
        <begin position="290"/>
        <end position="367"/>
    </location>
</feature>
<evidence type="ECO:0000256" key="4">
    <source>
        <dbReference type="ARBA" id="ARBA00022448"/>
    </source>
</evidence>
<protein>
    <submittedName>
        <fullName evidence="10">NADH-quinone oxidoreductase subunit D</fullName>
        <ecNumber evidence="10">1.6.5.11</ecNumber>
    </submittedName>
</protein>
<dbReference type="PANTHER" id="PTHR11993">
    <property type="entry name" value="NADH-UBIQUINONE OXIDOREDUCTASE 49 KDA SUBUNIT"/>
    <property type="match status" value="1"/>
</dbReference>
<organism evidence="10 11">
    <name type="scientific">Thiorhodococcus minor</name>
    <dbReference type="NCBI Taxonomy" id="57489"/>
    <lineage>
        <taxon>Bacteria</taxon>
        <taxon>Pseudomonadati</taxon>
        <taxon>Pseudomonadota</taxon>
        <taxon>Gammaproteobacteria</taxon>
        <taxon>Chromatiales</taxon>
        <taxon>Chromatiaceae</taxon>
        <taxon>Thiorhodococcus</taxon>
    </lineage>
</organism>
<name>A0A6M0K5T1_9GAMM</name>
<dbReference type="SUPFAM" id="SSF56762">
    <property type="entry name" value="HydB/Nqo4-like"/>
    <property type="match status" value="1"/>
</dbReference>
<keyword evidence="5" id="KW-0874">Quinone</keyword>
<evidence type="ECO:0000256" key="2">
    <source>
        <dbReference type="ARBA" id="ARBA00004202"/>
    </source>
</evidence>
<dbReference type="Gene3D" id="1.10.645.10">
    <property type="entry name" value="Cytochrome-c3 Hydrogenase, chain B"/>
    <property type="match status" value="1"/>
</dbReference>
<dbReference type="Pfam" id="PF00346">
    <property type="entry name" value="Complex1_49kDa"/>
    <property type="match status" value="2"/>
</dbReference>
<dbReference type="InterPro" id="IPR014029">
    <property type="entry name" value="NADH_UbQ_OxRdtase_49kDa_CS"/>
</dbReference>
<proteinExistence type="inferred from homology"/>
<keyword evidence="4 8" id="KW-0813">Transport</keyword>
<keyword evidence="10" id="KW-0560">Oxidoreductase</keyword>
<dbReference type="InterPro" id="IPR001135">
    <property type="entry name" value="NADH_Q_OxRdtase_suD"/>
</dbReference>
<keyword evidence="7 8" id="KW-0520">NAD</keyword>
<gene>
    <name evidence="10" type="ORF">G3446_17665</name>
</gene>
<dbReference type="InterPro" id="IPR029014">
    <property type="entry name" value="NiFe-Hase_large"/>
</dbReference>
<evidence type="ECO:0000256" key="7">
    <source>
        <dbReference type="ARBA" id="ARBA00023027"/>
    </source>
</evidence>
<keyword evidence="6 8" id="KW-1278">Translocase</keyword>
<sequence>MSGDTIKIFHGPQHPGVTGNMSMELDLDGETIVKAVTHVGYLHRGFEKLIERRTVIQAFTIVCRICVPEPDPNEENFARGVEELMGLEVSERAQFIRVMILELARLQAHLLWLAGQGGSIGHEIVPQWAVGERDYILDLFEAITGGRVYHMYIYPGGVKRDLPEDLPEHLTRLLDTLEGRLPEYDRIFFDNAAVKKRLQGVGVVDADDCIRNGYAGPVVRACGIPRDVRKDAPYLVYDRLDFDIPTQTAGDAYARALVRRAEMDQSIRILRQVLEQLPEGPFQCKLPKHRNFKVPKGETYVQSESARGAFGYFMAGDGTAHLRRLQVRGPSIVHAYTLLEPLLEGAQLADVALIMNSLGICPPEIER</sequence>
<evidence type="ECO:0000256" key="3">
    <source>
        <dbReference type="ARBA" id="ARBA00005769"/>
    </source>
</evidence>
<dbReference type="PANTHER" id="PTHR11993:SF10">
    <property type="entry name" value="NADH DEHYDROGENASE [UBIQUINONE] IRON-SULFUR PROTEIN 2, MITOCHONDRIAL"/>
    <property type="match status" value="1"/>
</dbReference>
<evidence type="ECO:0000256" key="8">
    <source>
        <dbReference type="RuleBase" id="RU003685"/>
    </source>
</evidence>
<dbReference type="GO" id="GO:0048038">
    <property type="term" value="F:quinone binding"/>
    <property type="evidence" value="ECO:0007669"/>
    <property type="project" value="UniProtKB-KW"/>
</dbReference>
<dbReference type="GO" id="GO:0051287">
    <property type="term" value="F:NAD binding"/>
    <property type="evidence" value="ECO:0007669"/>
    <property type="project" value="InterPro"/>
</dbReference>
<evidence type="ECO:0000256" key="5">
    <source>
        <dbReference type="ARBA" id="ARBA00022719"/>
    </source>
</evidence>
<dbReference type="GO" id="GO:0005886">
    <property type="term" value="C:plasma membrane"/>
    <property type="evidence" value="ECO:0007669"/>
    <property type="project" value="UniProtKB-SubCell"/>
</dbReference>
<evidence type="ECO:0000313" key="10">
    <source>
        <dbReference type="EMBL" id="NEV63695.1"/>
    </source>
</evidence>
<dbReference type="EMBL" id="JAAIJQ010000059">
    <property type="protein sequence ID" value="NEV63695.1"/>
    <property type="molecule type" value="Genomic_DNA"/>
</dbReference>
<dbReference type="AlphaFoldDB" id="A0A6M0K5T1"/>
<feature type="domain" description="NADH-quinone oxidoreductase subunit D" evidence="9">
    <location>
        <begin position="121"/>
        <end position="288"/>
    </location>
</feature>
<dbReference type="RefSeq" id="WP_164454158.1">
    <property type="nucleotide sequence ID" value="NZ_JAAIJQ010000059.1"/>
</dbReference>
<dbReference type="NCBIfam" id="NF004739">
    <property type="entry name" value="PRK06075.1"/>
    <property type="match status" value="1"/>
</dbReference>
<dbReference type="InterPro" id="IPR022885">
    <property type="entry name" value="NDH1_su_D/H"/>
</dbReference>
<evidence type="ECO:0000256" key="1">
    <source>
        <dbReference type="ARBA" id="ARBA00002378"/>
    </source>
</evidence>
<comment type="subcellular location">
    <subcellularLocation>
        <location evidence="2">Cell membrane</location>
        <topology evidence="2">Peripheral membrane protein</topology>
    </subcellularLocation>
</comment>
<evidence type="ECO:0000256" key="6">
    <source>
        <dbReference type="ARBA" id="ARBA00022967"/>
    </source>
</evidence>
<accession>A0A6M0K5T1</accession>
<dbReference type="GO" id="GO:0016651">
    <property type="term" value="F:oxidoreductase activity, acting on NAD(P)H"/>
    <property type="evidence" value="ECO:0007669"/>
    <property type="project" value="InterPro"/>
</dbReference>
<comment type="caution">
    <text evidence="10">The sequence shown here is derived from an EMBL/GenBank/DDBJ whole genome shotgun (WGS) entry which is preliminary data.</text>
</comment>
<comment type="function">
    <text evidence="1">NDH-1 shuttles electrons from NADH, via FMN and iron-sulfur (Fe-S) centers, to quinones in the respiratory chain. The immediate electron acceptor for the enzyme in this species is believed to be ubiquinone. Couples the redox reaction to proton translocation (for every two electrons transferred, four hydrogen ions are translocated across the cytoplasmic membrane), and thus conserves the redox energy in a proton gradient.</text>
</comment>
<reference evidence="10 11" key="1">
    <citation type="submission" date="2020-02" db="EMBL/GenBank/DDBJ databases">
        <title>Genome sequences of Thiorhodococcus mannitoliphagus and Thiorhodococcus minor, purple sulfur photosynthetic bacteria in the gammaproteobacterial family, Chromatiaceae.</title>
        <authorList>
            <person name="Aviles F.A."/>
            <person name="Meyer T.E."/>
            <person name="Kyndt J.A."/>
        </authorList>
    </citation>
    <scope>NUCLEOTIDE SEQUENCE [LARGE SCALE GENOMIC DNA]</scope>
    <source>
        <strain evidence="10 11">DSM 11518</strain>
    </source>
</reference>
<comment type="similarity">
    <text evidence="3 8">Belongs to the complex I 49 kDa subunit family.</text>
</comment>
<dbReference type="PROSITE" id="PS00535">
    <property type="entry name" value="COMPLEX1_49K"/>
    <property type="match status" value="1"/>
</dbReference>
<dbReference type="Proteomes" id="UP000483379">
    <property type="component" value="Unassembled WGS sequence"/>
</dbReference>
<dbReference type="EC" id="1.6.5.11" evidence="10"/>
<evidence type="ECO:0000259" key="9">
    <source>
        <dbReference type="Pfam" id="PF00346"/>
    </source>
</evidence>
<evidence type="ECO:0000313" key="11">
    <source>
        <dbReference type="Proteomes" id="UP000483379"/>
    </source>
</evidence>